<dbReference type="CDD" id="cd02966">
    <property type="entry name" value="TlpA_like_family"/>
    <property type="match status" value="1"/>
</dbReference>
<evidence type="ECO:0000259" key="2">
    <source>
        <dbReference type="PROSITE" id="PS51352"/>
    </source>
</evidence>
<dbReference type="PROSITE" id="PS51257">
    <property type="entry name" value="PROKAR_LIPOPROTEIN"/>
    <property type="match status" value="1"/>
</dbReference>
<sequence length="341" mass="39494">MRNLFSFLPIAFLLVLSGCSNGKNTSANSISIEILGNEQPDSIKVVSFNNSVGLIAKSGNPYLFSFSKSISDAFVIDVYKNEKTYSKKLFLDGENLKVQAELMFENLKIDSIIGSDTYNKSIAFYSNLDSLNRNKINDFEINKFLLASVKENLNHPFSFEISNQYLDRNKNYKSRLLDLKSILDEQSDTLKSHTLSVHRVLKDLVKNEYLELSKFEFYNRKGNVTKVNRAQSGDYLLDFWFVQCPPCARDHKKIVKHLNLFSDNNIELIGVSIDTESDKWLTYLESHNYNWQNYRELGGDKDLINALDVWEFPTYILINPQGEIITKFYSFEEIQNYYIKQ</sequence>
<dbReference type="EMBL" id="QRDV01000001">
    <property type="protein sequence ID" value="RED46620.1"/>
    <property type="molecule type" value="Genomic_DNA"/>
</dbReference>
<reference evidence="3 4" key="1">
    <citation type="submission" date="2018-07" db="EMBL/GenBank/DDBJ databases">
        <title>Genomic Encyclopedia of Type Strains, Phase III (KMG-III): the genomes of soil and plant-associated and newly described type strains.</title>
        <authorList>
            <person name="Whitman W."/>
        </authorList>
    </citation>
    <scope>NUCLEOTIDE SEQUENCE [LARGE SCALE GENOMIC DNA]</scope>
    <source>
        <strain evidence="3 4">CECT 7946</strain>
    </source>
</reference>
<evidence type="ECO:0000313" key="4">
    <source>
        <dbReference type="Proteomes" id="UP000256980"/>
    </source>
</evidence>
<dbReference type="OrthoDB" id="1069091at2"/>
<evidence type="ECO:0000256" key="1">
    <source>
        <dbReference type="SAM" id="SignalP"/>
    </source>
</evidence>
<dbReference type="PROSITE" id="PS51352">
    <property type="entry name" value="THIOREDOXIN_2"/>
    <property type="match status" value="1"/>
</dbReference>
<accession>A0A3D9HAW2</accession>
<protein>
    <submittedName>
        <fullName evidence="3">Thioredoxin-like protein</fullName>
    </submittedName>
</protein>
<dbReference type="PANTHER" id="PTHR42852:SF13">
    <property type="entry name" value="PROTEIN DIPZ"/>
    <property type="match status" value="1"/>
</dbReference>
<dbReference type="InterPro" id="IPR050553">
    <property type="entry name" value="Thioredoxin_ResA/DsbE_sf"/>
</dbReference>
<dbReference type="Proteomes" id="UP000256980">
    <property type="component" value="Unassembled WGS sequence"/>
</dbReference>
<feature type="chain" id="PRO_5017763627" evidence="1">
    <location>
        <begin position="23"/>
        <end position="341"/>
    </location>
</feature>
<dbReference type="RefSeq" id="WP_115815744.1">
    <property type="nucleotide sequence ID" value="NZ_QRDV01000001.1"/>
</dbReference>
<dbReference type="InterPro" id="IPR013766">
    <property type="entry name" value="Thioredoxin_domain"/>
</dbReference>
<name>A0A3D9HAW2_9FLAO</name>
<feature type="domain" description="Thioredoxin" evidence="2">
    <location>
        <begin position="206"/>
        <end position="341"/>
    </location>
</feature>
<dbReference type="Gene3D" id="3.40.30.10">
    <property type="entry name" value="Glutaredoxin"/>
    <property type="match status" value="1"/>
</dbReference>
<gene>
    <name evidence="3" type="ORF">DFQ10_101391</name>
</gene>
<dbReference type="Pfam" id="PF13905">
    <property type="entry name" value="Thioredoxin_8"/>
    <property type="match status" value="1"/>
</dbReference>
<feature type="signal peptide" evidence="1">
    <location>
        <begin position="1"/>
        <end position="22"/>
    </location>
</feature>
<dbReference type="InterPro" id="IPR036249">
    <property type="entry name" value="Thioredoxin-like_sf"/>
</dbReference>
<keyword evidence="1" id="KW-0732">Signal</keyword>
<dbReference type="PANTHER" id="PTHR42852">
    <property type="entry name" value="THIOL:DISULFIDE INTERCHANGE PROTEIN DSBE"/>
    <property type="match status" value="1"/>
</dbReference>
<dbReference type="SUPFAM" id="SSF52833">
    <property type="entry name" value="Thioredoxin-like"/>
    <property type="match status" value="1"/>
</dbReference>
<evidence type="ECO:0000313" key="3">
    <source>
        <dbReference type="EMBL" id="RED46620.1"/>
    </source>
</evidence>
<comment type="caution">
    <text evidence="3">The sequence shown here is derived from an EMBL/GenBank/DDBJ whole genome shotgun (WGS) entry which is preliminary data.</text>
</comment>
<dbReference type="InterPro" id="IPR012336">
    <property type="entry name" value="Thioredoxin-like_fold"/>
</dbReference>
<keyword evidence="4" id="KW-1185">Reference proteome</keyword>
<proteinExistence type="predicted"/>
<organism evidence="3 4">
    <name type="scientific">Winogradskyella eximia</name>
    <dbReference type="NCBI Taxonomy" id="262006"/>
    <lineage>
        <taxon>Bacteria</taxon>
        <taxon>Pseudomonadati</taxon>
        <taxon>Bacteroidota</taxon>
        <taxon>Flavobacteriia</taxon>
        <taxon>Flavobacteriales</taxon>
        <taxon>Flavobacteriaceae</taxon>
        <taxon>Winogradskyella</taxon>
    </lineage>
</organism>
<dbReference type="AlphaFoldDB" id="A0A3D9HAW2"/>